<feature type="domain" description="Citrate transporter-like" evidence="7">
    <location>
        <begin position="14"/>
        <end position="296"/>
    </location>
</feature>
<keyword evidence="3 6" id="KW-0812">Transmembrane</keyword>
<gene>
    <name evidence="8" type="ORF">LB941_04805</name>
</gene>
<dbReference type="PANTHER" id="PTHR43568">
    <property type="entry name" value="P PROTEIN"/>
    <property type="match status" value="1"/>
</dbReference>
<dbReference type="InterPro" id="IPR051475">
    <property type="entry name" value="Diverse_Ion_Transporter"/>
</dbReference>
<comment type="subcellular location">
    <subcellularLocation>
        <location evidence="1">Membrane</location>
        <topology evidence="1">Multi-pass membrane protein</topology>
    </subcellularLocation>
</comment>
<evidence type="ECO:0000256" key="4">
    <source>
        <dbReference type="ARBA" id="ARBA00022989"/>
    </source>
</evidence>
<dbReference type="GO" id="GO:0055085">
    <property type="term" value="P:transmembrane transport"/>
    <property type="evidence" value="ECO:0007669"/>
    <property type="project" value="InterPro"/>
</dbReference>
<evidence type="ECO:0000256" key="6">
    <source>
        <dbReference type="SAM" id="Phobius"/>
    </source>
</evidence>
<organism evidence="8 9">
    <name type="scientific">Ligilactobacillus ubinensis</name>
    <dbReference type="NCBI Taxonomy" id="2876789"/>
    <lineage>
        <taxon>Bacteria</taxon>
        <taxon>Bacillati</taxon>
        <taxon>Bacillota</taxon>
        <taxon>Bacilli</taxon>
        <taxon>Lactobacillales</taxon>
        <taxon>Lactobacillaceae</taxon>
        <taxon>Ligilactobacillus</taxon>
    </lineage>
</organism>
<feature type="transmembrane region" description="Helical" evidence="6">
    <location>
        <begin position="195"/>
        <end position="228"/>
    </location>
</feature>
<dbReference type="GO" id="GO:0016020">
    <property type="term" value="C:membrane"/>
    <property type="evidence" value="ECO:0007669"/>
    <property type="project" value="UniProtKB-SubCell"/>
</dbReference>
<evidence type="ECO:0000256" key="1">
    <source>
        <dbReference type="ARBA" id="ARBA00004141"/>
    </source>
</evidence>
<dbReference type="EMBL" id="JAIULA010000007">
    <property type="protein sequence ID" value="MCP0886655.1"/>
    <property type="molecule type" value="Genomic_DNA"/>
</dbReference>
<proteinExistence type="predicted"/>
<feature type="transmembrane region" description="Helical" evidence="6">
    <location>
        <begin position="113"/>
        <end position="133"/>
    </location>
</feature>
<feature type="transmembrane region" description="Helical" evidence="6">
    <location>
        <begin position="153"/>
        <end position="175"/>
    </location>
</feature>
<dbReference type="InterPro" id="IPR004680">
    <property type="entry name" value="Cit_transptr-like_dom"/>
</dbReference>
<evidence type="ECO:0000256" key="2">
    <source>
        <dbReference type="ARBA" id="ARBA00022448"/>
    </source>
</evidence>
<dbReference type="RefSeq" id="WP_253359949.1">
    <property type="nucleotide sequence ID" value="NZ_JAIULA010000007.1"/>
</dbReference>
<sequence length="366" mass="40633">MKQLIKRTINDKILWISVICAILSLFLGTPHFSEINWHTILSLLSLMLCVQLLNSFSILDYLSNILLKYSSTKRQTVQYLTLLAFIGSMFLTNDVAILTLIPMFINIVQKQHFSFAFPATLIVMAANLGSAFTPFGNPQNLFLISNYKLAAITFFRLSSPLMIVSPLLLLSLTFFIKPSKTDNYTARKVIVQPIFVIISIGTLCFILLGIFSILPISFVVIGSLLIALFTKPQTIFKVDYALLLTFVCFFLIVSSLKSNSLLTQFIHTLTQTTTSTYLIGIISSQFISNVPATILLSGFTNNVNALFLSVNIGGLGTIIASLANLLALKQIALFLDKAQVWHFFKVFSFINAFCLLILGLVGLLLL</sequence>
<keyword evidence="9" id="KW-1185">Reference proteome</keyword>
<evidence type="ECO:0000313" key="8">
    <source>
        <dbReference type="EMBL" id="MCP0886655.1"/>
    </source>
</evidence>
<name>A0A9X2FJN9_9LACO</name>
<dbReference type="Proteomes" id="UP001139006">
    <property type="component" value="Unassembled WGS sequence"/>
</dbReference>
<dbReference type="AlphaFoldDB" id="A0A9X2FJN9"/>
<evidence type="ECO:0000256" key="5">
    <source>
        <dbReference type="ARBA" id="ARBA00023136"/>
    </source>
</evidence>
<keyword evidence="5 6" id="KW-0472">Membrane</keyword>
<evidence type="ECO:0000256" key="3">
    <source>
        <dbReference type="ARBA" id="ARBA00022692"/>
    </source>
</evidence>
<keyword evidence="2" id="KW-0813">Transport</keyword>
<feature type="transmembrane region" description="Helical" evidence="6">
    <location>
        <begin position="12"/>
        <end position="28"/>
    </location>
</feature>
<dbReference type="PANTHER" id="PTHR43568:SF1">
    <property type="entry name" value="P PROTEIN"/>
    <property type="match status" value="1"/>
</dbReference>
<evidence type="ECO:0000313" key="9">
    <source>
        <dbReference type="Proteomes" id="UP001139006"/>
    </source>
</evidence>
<keyword evidence="4 6" id="KW-1133">Transmembrane helix</keyword>
<feature type="transmembrane region" description="Helical" evidence="6">
    <location>
        <begin position="305"/>
        <end position="328"/>
    </location>
</feature>
<feature type="transmembrane region" description="Helical" evidence="6">
    <location>
        <begin position="40"/>
        <end position="59"/>
    </location>
</feature>
<evidence type="ECO:0000259" key="7">
    <source>
        <dbReference type="Pfam" id="PF03600"/>
    </source>
</evidence>
<dbReference type="Pfam" id="PF03600">
    <property type="entry name" value="CitMHS"/>
    <property type="match status" value="1"/>
</dbReference>
<feature type="transmembrane region" description="Helical" evidence="6">
    <location>
        <begin position="79"/>
        <end position="101"/>
    </location>
</feature>
<accession>A0A9X2FJN9</accession>
<feature type="transmembrane region" description="Helical" evidence="6">
    <location>
        <begin position="240"/>
        <end position="256"/>
    </location>
</feature>
<feature type="transmembrane region" description="Helical" evidence="6">
    <location>
        <begin position="340"/>
        <end position="365"/>
    </location>
</feature>
<reference evidence="8 9" key="1">
    <citation type="journal article" date="2023" name="Int. J. Syst. Evol. Microbiol.">
        <title>Ligilactobacillus ubinensis sp. nov., a novel species isolated from the wild ferment of a durian fruit (Durio zibethinus).</title>
        <authorList>
            <person name="Heng Y.C."/>
            <person name="Menon N."/>
            <person name="Chen B."/>
            <person name="Loo B.Z.L."/>
            <person name="Wong G.W.J."/>
            <person name="Lim A.C.H."/>
            <person name="Silvaraju S."/>
            <person name="Kittelmann S."/>
        </authorList>
    </citation>
    <scope>NUCLEOTIDE SEQUENCE [LARGE SCALE GENOMIC DNA]</scope>
    <source>
        <strain evidence="8 9">WILCCON 0076</strain>
    </source>
</reference>
<comment type="caution">
    <text evidence="8">The sequence shown here is derived from an EMBL/GenBank/DDBJ whole genome shotgun (WGS) entry which is preliminary data.</text>
</comment>
<feature type="transmembrane region" description="Helical" evidence="6">
    <location>
        <begin position="277"/>
        <end position="299"/>
    </location>
</feature>
<protein>
    <submittedName>
        <fullName evidence="8">Anion permease</fullName>
    </submittedName>
</protein>